<dbReference type="Proteomes" id="UP001203852">
    <property type="component" value="Unassembled WGS sequence"/>
</dbReference>
<reference evidence="1" key="1">
    <citation type="journal article" date="2022" name="bioRxiv">
        <title>Deciphering the potential niche of two novel black yeast fungi from a biological soil crust based on their genomes, phenotypes, and melanin regulation.</title>
        <authorList>
            <consortium name="DOE Joint Genome Institute"/>
            <person name="Carr E.C."/>
            <person name="Barton Q."/>
            <person name="Grambo S."/>
            <person name="Sullivan M."/>
            <person name="Renfro C.M."/>
            <person name="Kuo A."/>
            <person name="Pangilinan J."/>
            <person name="Lipzen A."/>
            <person name="Keymanesh K."/>
            <person name="Savage E."/>
            <person name="Barry K."/>
            <person name="Grigoriev I.V."/>
            <person name="Riekhof W.R."/>
            <person name="Harris S.S."/>
        </authorList>
    </citation>
    <scope>NUCLEOTIDE SEQUENCE</scope>
    <source>
        <strain evidence="1">JF 03-4F</strain>
    </source>
</reference>
<protein>
    <recommendedName>
        <fullName evidence="3">Carboxylesterase type B domain-containing protein</fullName>
    </recommendedName>
</protein>
<dbReference type="EMBL" id="MU404353">
    <property type="protein sequence ID" value="KAI1613823.1"/>
    <property type="molecule type" value="Genomic_DNA"/>
</dbReference>
<accession>A0AAN6IDV3</accession>
<evidence type="ECO:0000313" key="1">
    <source>
        <dbReference type="EMBL" id="KAI1613823.1"/>
    </source>
</evidence>
<comment type="caution">
    <text evidence="1">The sequence shown here is derived from an EMBL/GenBank/DDBJ whole genome shotgun (WGS) entry which is preliminary data.</text>
</comment>
<evidence type="ECO:0000313" key="2">
    <source>
        <dbReference type="Proteomes" id="UP001203852"/>
    </source>
</evidence>
<dbReference type="AlphaFoldDB" id="A0AAN6IDV3"/>
<gene>
    <name evidence="1" type="ORF">EDD36DRAFT_434662</name>
</gene>
<evidence type="ECO:0008006" key="3">
    <source>
        <dbReference type="Google" id="ProtNLM"/>
    </source>
</evidence>
<dbReference type="InterPro" id="IPR029058">
    <property type="entry name" value="AB_hydrolase_fold"/>
</dbReference>
<proteinExistence type="predicted"/>
<keyword evidence="2" id="KW-1185">Reference proteome</keyword>
<name>A0AAN6IDV3_9EURO</name>
<dbReference type="SUPFAM" id="SSF53474">
    <property type="entry name" value="alpha/beta-Hydrolases"/>
    <property type="match status" value="1"/>
</dbReference>
<organism evidence="1 2">
    <name type="scientific">Exophiala viscosa</name>
    <dbReference type="NCBI Taxonomy" id="2486360"/>
    <lineage>
        <taxon>Eukaryota</taxon>
        <taxon>Fungi</taxon>
        <taxon>Dikarya</taxon>
        <taxon>Ascomycota</taxon>
        <taxon>Pezizomycotina</taxon>
        <taxon>Eurotiomycetes</taxon>
        <taxon>Chaetothyriomycetidae</taxon>
        <taxon>Chaetothyriales</taxon>
        <taxon>Herpotrichiellaceae</taxon>
        <taxon>Exophiala</taxon>
    </lineage>
</organism>
<sequence length="91" mass="10094">MNGYWANFIKTGDPNGNNLPSWNATGVDPVVHHVGNGWGPIPVASATRSHCLRRGSTLCQLTNTTAAIDLFLVERVRVGRKFRFDSLSYRH</sequence>